<dbReference type="EMBL" id="GL832961">
    <property type="protein sequence ID" value="EGD82394.1"/>
    <property type="molecule type" value="Genomic_DNA"/>
</dbReference>
<organism evidence="2">
    <name type="scientific">Salpingoeca rosetta (strain ATCC 50818 / BSB-021)</name>
    <dbReference type="NCBI Taxonomy" id="946362"/>
    <lineage>
        <taxon>Eukaryota</taxon>
        <taxon>Choanoflagellata</taxon>
        <taxon>Craspedida</taxon>
        <taxon>Salpingoecidae</taxon>
        <taxon>Salpingoeca</taxon>
    </lineage>
</organism>
<keyword evidence="2" id="KW-1185">Reference proteome</keyword>
<dbReference type="InParanoid" id="F2U428"/>
<feature type="non-terminal residue" evidence="1">
    <location>
        <position position="197"/>
    </location>
</feature>
<dbReference type="GeneID" id="16076646"/>
<name>F2U428_SALR5</name>
<reference evidence="1" key="1">
    <citation type="submission" date="2009-08" db="EMBL/GenBank/DDBJ databases">
        <title>Annotation of Salpingoeca rosetta.</title>
        <authorList>
            <consortium name="The Broad Institute Genome Sequencing Platform"/>
            <person name="Russ C."/>
            <person name="Cuomo C."/>
            <person name="Burger G."/>
            <person name="Gray M.W."/>
            <person name="Holland P.W.H."/>
            <person name="King N."/>
            <person name="Lang F.B.F."/>
            <person name="Roger A.J."/>
            <person name="Ruiz-Trillo I."/>
            <person name="Young S.K."/>
            <person name="Zeng Q."/>
            <person name="Gargeya S."/>
            <person name="Alvarado L."/>
            <person name="Berlin A."/>
            <person name="Chapman S.B."/>
            <person name="Chen Z."/>
            <person name="Freedman E."/>
            <person name="Gellesch M."/>
            <person name="Goldberg J."/>
            <person name="Griggs A."/>
            <person name="Gujja S."/>
            <person name="Heilman E."/>
            <person name="Heiman D."/>
            <person name="Howarth C."/>
            <person name="Mehta T."/>
            <person name="Neiman D."/>
            <person name="Pearson M."/>
            <person name="Roberts A."/>
            <person name="Saif S."/>
            <person name="Shea T."/>
            <person name="Shenoy N."/>
            <person name="Sisk P."/>
            <person name="Stolte C."/>
            <person name="Sykes S."/>
            <person name="White J."/>
            <person name="Yandava C."/>
            <person name="Haas B."/>
            <person name="Nusbaum C."/>
            <person name="Birren B."/>
        </authorList>
    </citation>
    <scope>NUCLEOTIDE SEQUENCE [LARGE SCALE GENOMIC DNA]</scope>
    <source>
        <strain evidence="1">ATCC 50818</strain>
    </source>
</reference>
<dbReference type="RefSeq" id="XP_004995630.1">
    <property type="nucleotide sequence ID" value="XM_004995573.1"/>
</dbReference>
<dbReference type="KEGG" id="sre:PTSG_03037"/>
<protein>
    <submittedName>
        <fullName evidence="1">Uncharacterized protein</fullName>
    </submittedName>
</protein>
<dbReference type="AlphaFoldDB" id="F2U428"/>
<proteinExistence type="predicted"/>
<accession>F2U428</accession>
<sequence>MGWEEQLWTHTSMVMVGTSNHSDAAMRSSAVTAITVTIAIDCTAAITRRPTTAPIWREADIAHVSRSDEEVSNVREAHEAVELTTMTMTIAGAATADGWLHLDERALCLWAISTTSSSSSFVTNNSGCGRGCGGCIVRRFAVALHDDAAGGGETVTDLFPGPHDTSRAINAHTNVQEKKAQGEMLGLCVCVCVCVCV</sequence>
<dbReference type="Proteomes" id="UP000007799">
    <property type="component" value="Unassembled WGS sequence"/>
</dbReference>
<gene>
    <name evidence="1" type="ORF">PTSG_03037</name>
</gene>
<evidence type="ECO:0000313" key="1">
    <source>
        <dbReference type="EMBL" id="EGD82394.1"/>
    </source>
</evidence>
<evidence type="ECO:0000313" key="2">
    <source>
        <dbReference type="Proteomes" id="UP000007799"/>
    </source>
</evidence>